<comment type="caution">
    <text evidence="1">The sequence shown here is derived from an EMBL/GenBank/DDBJ whole genome shotgun (WGS) entry which is preliminary data.</text>
</comment>
<dbReference type="PANTHER" id="PTHR10091">
    <property type="entry name" value="ALDOSE-1-EPIMERASE"/>
    <property type="match status" value="1"/>
</dbReference>
<dbReference type="EMBL" id="MQSV01000004">
    <property type="protein sequence ID" value="OKL47213.1"/>
    <property type="molecule type" value="Genomic_DNA"/>
</dbReference>
<reference evidence="1 2" key="1">
    <citation type="submission" date="2016-11" db="EMBL/GenBank/DDBJ databases">
        <title>Actinomyces gypaetusis sp. nov. isolated from the vulture Gypaetus barbatus in Qinghai Tibet Plateau China.</title>
        <authorList>
            <person name="Meng X."/>
        </authorList>
    </citation>
    <scope>NUCLEOTIDE SEQUENCE [LARGE SCALE GENOMIC DNA]</scope>
    <source>
        <strain evidence="1 2">VUL4_2</strain>
    </source>
</reference>
<evidence type="ECO:0000313" key="2">
    <source>
        <dbReference type="Proteomes" id="UP000186785"/>
    </source>
</evidence>
<dbReference type="GO" id="GO:0004034">
    <property type="term" value="F:aldose 1-epimerase activity"/>
    <property type="evidence" value="ECO:0007669"/>
    <property type="project" value="TreeGrafter"/>
</dbReference>
<proteinExistence type="predicted"/>
<evidence type="ECO:0000313" key="1">
    <source>
        <dbReference type="EMBL" id="OKL47213.1"/>
    </source>
</evidence>
<dbReference type="GO" id="GO:0006006">
    <property type="term" value="P:glucose metabolic process"/>
    <property type="evidence" value="ECO:0007669"/>
    <property type="project" value="TreeGrafter"/>
</dbReference>
<dbReference type="Gene3D" id="2.70.98.10">
    <property type="match status" value="1"/>
</dbReference>
<dbReference type="PANTHER" id="PTHR10091:SF0">
    <property type="entry name" value="GALACTOSE MUTAROTASE"/>
    <property type="match status" value="1"/>
</dbReference>
<dbReference type="SUPFAM" id="SSF74650">
    <property type="entry name" value="Galactose mutarotase-like"/>
    <property type="match status" value="1"/>
</dbReference>
<dbReference type="Proteomes" id="UP000186785">
    <property type="component" value="Unassembled WGS sequence"/>
</dbReference>
<organism evidence="1 2">
    <name type="scientific">Boudabousia liubingyangii</name>
    <dbReference type="NCBI Taxonomy" id="1921764"/>
    <lineage>
        <taxon>Bacteria</taxon>
        <taxon>Bacillati</taxon>
        <taxon>Actinomycetota</taxon>
        <taxon>Actinomycetes</taxon>
        <taxon>Actinomycetales</taxon>
        <taxon>Actinomycetaceae</taxon>
        <taxon>Boudabousia</taxon>
    </lineage>
</organism>
<dbReference type="GO" id="GO:0030246">
    <property type="term" value="F:carbohydrate binding"/>
    <property type="evidence" value="ECO:0007669"/>
    <property type="project" value="InterPro"/>
</dbReference>
<gene>
    <name evidence="1" type="ORF">BSR29_06225</name>
</gene>
<dbReference type="STRING" id="1921764.BSR28_08055"/>
<evidence type="ECO:0008006" key="3">
    <source>
        <dbReference type="Google" id="ProtNLM"/>
    </source>
</evidence>
<dbReference type="OrthoDB" id="4739604at2"/>
<sequence length="306" mass="33978">MSSTDLELPQNLELKKGPFSAQVILNGALLNRLTKETENGPVEVISGYADRSEWEILDGYRGAILAPWSNRIEDARYTFDGKEYDLGEREPGLRDGLHGLVYNQDFTVVEQEPHRVLLETKVTAGSSYPGDLVVQVSYELTEQGVITQVSAYNPGEKELPVGLGWHPYFKHTGSYRLSFDAQARVQADENLIPLPGAAAYEPTGGVVELDVTEGIDTPFTDLLRPVAKLETEEYQLTMHYRGVLNGPGVGIFHVYTGDFLENRPNLSLALEPCEFVTNAFNREECKEMSLLAPGETRVLEAELVID</sequence>
<name>A0A1Q5PKP5_9ACTO</name>
<dbReference type="RefSeq" id="WP_073709446.1">
    <property type="nucleotide sequence ID" value="NZ_MQSV01000004.1"/>
</dbReference>
<dbReference type="InterPro" id="IPR011013">
    <property type="entry name" value="Gal_mutarotase_sf_dom"/>
</dbReference>
<dbReference type="InterPro" id="IPR014718">
    <property type="entry name" value="GH-type_carb-bd"/>
</dbReference>
<dbReference type="InterPro" id="IPR008183">
    <property type="entry name" value="Aldose_1/G6P_1-epimerase"/>
</dbReference>
<accession>A0A1Q5PKP5</accession>
<dbReference type="Pfam" id="PF01263">
    <property type="entry name" value="Aldose_epim"/>
    <property type="match status" value="1"/>
</dbReference>
<dbReference type="AlphaFoldDB" id="A0A1Q5PKP5"/>
<keyword evidence="2" id="KW-1185">Reference proteome</keyword>
<dbReference type="GO" id="GO:0033499">
    <property type="term" value="P:galactose catabolic process via UDP-galactose, Leloir pathway"/>
    <property type="evidence" value="ECO:0007669"/>
    <property type="project" value="TreeGrafter"/>
</dbReference>
<protein>
    <recommendedName>
        <fullName evidence="3">Aldose 1-epimerase</fullName>
    </recommendedName>
</protein>